<dbReference type="PROSITE" id="PS50850">
    <property type="entry name" value="MFS"/>
    <property type="match status" value="1"/>
</dbReference>
<keyword evidence="4 9" id="KW-0812">Transmembrane</keyword>
<dbReference type="PANTHER" id="PTHR48022">
    <property type="entry name" value="PLASTIDIC GLUCOSE TRANSPORTER 4"/>
    <property type="match status" value="1"/>
</dbReference>
<dbReference type="InterPro" id="IPR050360">
    <property type="entry name" value="MFS_Sugar_Transporters"/>
</dbReference>
<comment type="similarity">
    <text evidence="2 7">Belongs to the major facilitator superfamily. Sugar transporter (TC 2.A.1.1) family.</text>
</comment>
<organism evidence="11 13">
    <name type="scientific">Cercospora beticola</name>
    <name type="common">Sugarbeet leaf spot fungus</name>
    <dbReference type="NCBI Taxonomy" id="122368"/>
    <lineage>
        <taxon>Eukaryota</taxon>
        <taxon>Fungi</taxon>
        <taxon>Dikarya</taxon>
        <taxon>Ascomycota</taxon>
        <taxon>Pezizomycotina</taxon>
        <taxon>Dothideomycetes</taxon>
        <taxon>Dothideomycetidae</taxon>
        <taxon>Mycosphaerellales</taxon>
        <taxon>Mycosphaerellaceae</taxon>
        <taxon>Cercospora</taxon>
    </lineage>
</organism>
<dbReference type="PRINTS" id="PR00171">
    <property type="entry name" value="SUGRTRNSPORT"/>
</dbReference>
<dbReference type="EMBL" id="CP134189">
    <property type="protein sequence ID" value="WPB05263.1"/>
    <property type="molecule type" value="Genomic_DNA"/>
</dbReference>
<dbReference type="NCBIfam" id="TIGR00879">
    <property type="entry name" value="SP"/>
    <property type="match status" value="1"/>
</dbReference>
<dbReference type="FunFam" id="1.20.1250.20:FF:000061">
    <property type="entry name" value="MFS sugar transporter"/>
    <property type="match status" value="1"/>
</dbReference>
<feature type="transmembrane region" description="Helical" evidence="9">
    <location>
        <begin position="406"/>
        <end position="430"/>
    </location>
</feature>
<evidence type="ECO:0000256" key="3">
    <source>
        <dbReference type="ARBA" id="ARBA00022448"/>
    </source>
</evidence>
<evidence type="ECO:0000313" key="11">
    <source>
        <dbReference type="EMBL" id="PIA94573.1"/>
    </source>
</evidence>
<dbReference type="AlphaFoldDB" id="A0A2G5HQM0"/>
<evidence type="ECO:0000256" key="1">
    <source>
        <dbReference type="ARBA" id="ARBA00004141"/>
    </source>
</evidence>
<feature type="transmembrane region" description="Helical" evidence="9">
    <location>
        <begin position="450"/>
        <end position="469"/>
    </location>
</feature>
<dbReference type="PROSITE" id="PS00216">
    <property type="entry name" value="SUGAR_TRANSPORT_1"/>
    <property type="match status" value="1"/>
</dbReference>
<dbReference type="GO" id="GO:0016020">
    <property type="term" value="C:membrane"/>
    <property type="evidence" value="ECO:0007669"/>
    <property type="project" value="UniProtKB-SubCell"/>
</dbReference>
<evidence type="ECO:0000256" key="5">
    <source>
        <dbReference type="ARBA" id="ARBA00022989"/>
    </source>
</evidence>
<evidence type="ECO:0000256" key="7">
    <source>
        <dbReference type="RuleBase" id="RU003346"/>
    </source>
</evidence>
<dbReference type="InterPro" id="IPR005829">
    <property type="entry name" value="Sugar_transporter_CS"/>
</dbReference>
<feature type="transmembrane region" description="Helical" evidence="9">
    <location>
        <begin position="96"/>
        <end position="117"/>
    </location>
</feature>
<keyword evidence="6 9" id="KW-0472">Membrane</keyword>
<evidence type="ECO:0000256" key="6">
    <source>
        <dbReference type="ARBA" id="ARBA00023136"/>
    </source>
</evidence>
<dbReference type="InterPro" id="IPR036259">
    <property type="entry name" value="MFS_trans_sf"/>
</dbReference>
<dbReference type="Pfam" id="PF00083">
    <property type="entry name" value="Sugar_tr"/>
    <property type="match status" value="1"/>
</dbReference>
<feature type="transmembrane region" description="Helical" evidence="9">
    <location>
        <begin position="12"/>
        <end position="30"/>
    </location>
</feature>
<dbReference type="Gene3D" id="1.20.1250.20">
    <property type="entry name" value="MFS general substrate transporter like domains"/>
    <property type="match status" value="1"/>
</dbReference>
<gene>
    <name evidence="11" type="ORF">CB0940_08681</name>
    <name evidence="12" type="ORF">RHO25_009915</name>
</gene>
<dbReference type="Proteomes" id="UP000230605">
    <property type="component" value="Chromosome 6"/>
</dbReference>
<keyword evidence="11" id="KW-0762">Sugar transport</keyword>
<accession>A0A2G5HQM0</accession>
<dbReference type="InterPro" id="IPR020846">
    <property type="entry name" value="MFS_dom"/>
</dbReference>
<evidence type="ECO:0000256" key="4">
    <source>
        <dbReference type="ARBA" id="ARBA00022692"/>
    </source>
</evidence>
<dbReference type="Proteomes" id="UP001302367">
    <property type="component" value="Chromosome 6"/>
</dbReference>
<name>A0A2G5HQM0_CERBT</name>
<evidence type="ECO:0000259" key="10">
    <source>
        <dbReference type="PROSITE" id="PS50850"/>
    </source>
</evidence>
<reference evidence="11 13" key="1">
    <citation type="submission" date="2015-10" db="EMBL/GenBank/DDBJ databases">
        <title>The cercosporin biosynthetic gene cluster was horizontally transferred to several fungal lineages and shown to be expanded in Cercospora beticola based on microsynteny with recipient genomes.</title>
        <authorList>
            <person name="De Jonge R."/>
            <person name="Ebert M.K."/>
            <person name="Suttle J.C."/>
            <person name="Jurick Ii W.M."/>
            <person name="Secor G.A."/>
            <person name="Thomma B.P."/>
            <person name="Van De Peer Y."/>
            <person name="Bolton M.D."/>
        </authorList>
    </citation>
    <scope>NUCLEOTIDE SEQUENCE [LARGE SCALE GENOMIC DNA]</scope>
    <source>
        <strain evidence="11 13">09-40</strain>
    </source>
</reference>
<keyword evidence="5 9" id="KW-1133">Transmembrane helix</keyword>
<evidence type="ECO:0000313" key="13">
    <source>
        <dbReference type="Proteomes" id="UP000230605"/>
    </source>
</evidence>
<feature type="transmembrane region" description="Helical" evidence="9">
    <location>
        <begin position="210"/>
        <end position="233"/>
    </location>
</feature>
<dbReference type="InterPro" id="IPR005828">
    <property type="entry name" value="MFS_sugar_transport-like"/>
</dbReference>
<feature type="transmembrane region" description="Helical" evidence="9">
    <location>
        <begin position="475"/>
        <end position="492"/>
    </location>
</feature>
<feature type="compositionally biased region" description="Basic and acidic residues" evidence="8">
    <location>
        <begin position="569"/>
        <end position="579"/>
    </location>
</feature>
<dbReference type="SUPFAM" id="SSF103473">
    <property type="entry name" value="MFS general substrate transporter"/>
    <property type="match status" value="1"/>
</dbReference>
<feature type="transmembrane region" description="Helical" evidence="9">
    <location>
        <begin position="181"/>
        <end position="198"/>
    </location>
</feature>
<evidence type="ECO:0000313" key="12">
    <source>
        <dbReference type="EMBL" id="WPB05263.1"/>
    </source>
</evidence>
<feature type="transmembrane region" description="Helical" evidence="9">
    <location>
        <begin position="373"/>
        <end position="394"/>
    </location>
</feature>
<keyword evidence="14" id="KW-1185">Reference proteome</keyword>
<proteinExistence type="inferred from homology"/>
<evidence type="ECO:0000313" key="14">
    <source>
        <dbReference type="Proteomes" id="UP001302367"/>
    </source>
</evidence>
<dbReference type="EMBL" id="LKMD01000104">
    <property type="protein sequence ID" value="PIA94573.1"/>
    <property type="molecule type" value="Genomic_DNA"/>
</dbReference>
<feature type="region of interest" description="Disordered" evidence="8">
    <location>
        <begin position="551"/>
        <end position="579"/>
    </location>
</feature>
<sequence length="579" mass="64210">MGKKFYGLRGLHLNIAIAVVAGVDFALFGYDQVSPCHFHIHSRFAKTNHQGRVLWRAGGLLTLPSFLDHFPEIDTQHPERTGRTASEVSNIQGITVGGYTLGCFFGAVATIWLGNLLGRKKTILVGSAIMIVGAALQASSFELGQLISSRWITGFGNGMNTSTVPTWQSETSKSHRRGQMVMIEGSLIVFGVMLSYWIDLGFSFLEPSTISWRFPIAFQIILALFIVALIPGLPESPRWLVLKGRDAEALEVLTALNDTTEDDPKVQAEFKAVKDTVFEMAQGSFMDCFKFNRNRNFHRTALAYVNQMFQQISALRLLTDAQIITYYAATIFENSIGLSPFLSRLLAALNGTEYFLASIIAIFTIEKVGRRKLMLFGAIGQALSMAVLAGTTSIPSDDPRSQKAGIAAAVFLFVFNSFFAVGWLGMTWLYPAEITPLDIRAPANAISTTANWIFNFMVVMVTPVAFANIEYNTYTVFAVINAFMVPCVYFFFPETAYRSLEEMDEIFHKVHGFQGIFDVVKVAKEQPRRYGKKGELLIPYEDTEEAREVARRRSSVVSGSKGAGTDVYNTEKVEDVTGK</sequence>
<comment type="subcellular location">
    <subcellularLocation>
        <location evidence="1">Membrane</location>
        <topology evidence="1">Multi-pass membrane protein</topology>
    </subcellularLocation>
</comment>
<evidence type="ECO:0000256" key="8">
    <source>
        <dbReference type="SAM" id="MobiDB-lite"/>
    </source>
</evidence>
<protein>
    <submittedName>
        <fullName evidence="11">Sugar transporter STL1</fullName>
    </submittedName>
</protein>
<dbReference type="GO" id="GO:0005351">
    <property type="term" value="F:carbohydrate:proton symporter activity"/>
    <property type="evidence" value="ECO:0007669"/>
    <property type="project" value="TreeGrafter"/>
</dbReference>
<evidence type="ECO:0000256" key="9">
    <source>
        <dbReference type="SAM" id="Phobius"/>
    </source>
</evidence>
<feature type="compositionally biased region" description="Low complexity" evidence="8">
    <location>
        <begin position="555"/>
        <end position="564"/>
    </location>
</feature>
<feature type="domain" description="Major facilitator superfamily (MFS) profile" evidence="10">
    <location>
        <begin position="17"/>
        <end position="496"/>
    </location>
</feature>
<evidence type="ECO:0000256" key="2">
    <source>
        <dbReference type="ARBA" id="ARBA00010992"/>
    </source>
</evidence>
<keyword evidence="3 7" id="KW-0813">Transport</keyword>
<dbReference type="OrthoDB" id="6612291at2759"/>
<dbReference type="InterPro" id="IPR003663">
    <property type="entry name" value="Sugar/inositol_transpt"/>
</dbReference>
<reference evidence="12 14" key="2">
    <citation type="submission" date="2023-09" db="EMBL/GenBank/DDBJ databases">
        <title>Complete-Gapless Cercospora beticola genome.</title>
        <authorList>
            <person name="Wyatt N.A."/>
            <person name="Spanner R.E."/>
            <person name="Bolton M.D."/>
        </authorList>
    </citation>
    <scope>NUCLEOTIDE SEQUENCE [LARGE SCALE GENOMIC DNA]</scope>
    <source>
        <strain evidence="12">Cb09-40</strain>
    </source>
</reference>
<dbReference type="PANTHER" id="PTHR48022:SF68">
    <property type="entry name" value="MAJOR FACILITATOR SUPERFAMILY (MFS) PROFILE DOMAIN-CONTAINING PROTEIN-RELATED"/>
    <property type="match status" value="1"/>
</dbReference>